<dbReference type="Pfam" id="PF00149">
    <property type="entry name" value="Metallophos"/>
    <property type="match status" value="1"/>
</dbReference>
<keyword evidence="4" id="KW-0560">Oxidoreductase</keyword>
<dbReference type="PRINTS" id="PR00368">
    <property type="entry name" value="FADPNR"/>
</dbReference>
<name>A0A2T7PD25_POMCA</name>
<dbReference type="InterPro" id="IPR006186">
    <property type="entry name" value="Ser/Thr-sp_prot-phosphatase"/>
</dbReference>
<dbReference type="Pfam" id="PF07992">
    <property type="entry name" value="Pyr_redox_2"/>
    <property type="match status" value="1"/>
</dbReference>
<keyword evidence="8" id="KW-1185">Reference proteome</keyword>
<evidence type="ECO:0000259" key="6">
    <source>
        <dbReference type="PROSITE" id="PS00125"/>
    </source>
</evidence>
<evidence type="ECO:0000256" key="2">
    <source>
        <dbReference type="ARBA" id="ARBA00022630"/>
    </source>
</evidence>
<dbReference type="Gene3D" id="3.50.50.100">
    <property type="match status" value="1"/>
</dbReference>
<dbReference type="Gene3D" id="3.60.21.10">
    <property type="match status" value="1"/>
</dbReference>
<dbReference type="InterPro" id="IPR045024">
    <property type="entry name" value="NDH-2"/>
</dbReference>
<accession>A0A2T7PD25</accession>
<evidence type="ECO:0000256" key="4">
    <source>
        <dbReference type="ARBA" id="ARBA00023002"/>
    </source>
</evidence>
<keyword evidence="5" id="KW-0520">NAD</keyword>
<dbReference type="GO" id="GO:0003954">
    <property type="term" value="F:NADH dehydrogenase activity"/>
    <property type="evidence" value="ECO:0007669"/>
    <property type="project" value="InterPro"/>
</dbReference>
<dbReference type="AlphaFoldDB" id="A0A2T7PD25"/>
<comment type="similarity">
    <text evidence="1">Belongs to the NADH dehydrogenase family.</text>
</comment>
<dbReference type="GO" id="GO:0016787">
    <property type="term" value="F:hydrolase activity"/>
    <property type="evidence" value="ECO:0007669"/>
    <property type="project" value="InterPro"/>
</dbReference>
<dbReference type="STRING" id="400727.A0A2T7PD25"/>
<sequence>MYVKGCSIKDDDYDSLKTELNRCRWTKDWQRHSMLQAAMHRNINTAIRHFSTKPLGDSTSRRQRLVILGTGWGSYSALCCIDKSLFDVLVVSPRNHFLFTPLLASTTVGTLEFRSIIEPVRNTGFRESAHFHLSYATDVDFCKKQLHVTSVLRPTLSYKLDYDKLVIGVGALSNTFNVPGVETNAFFLKEIRDARKIRNKILSNFELALQPGIDRDESERLLHIVIVGGGPTGVEFGAELYDFVEQDVARLYREQQKQVQVTLVESNQILGAFDKRLQSYAEKKMKQRKRFNIVQSAVVEVTPTSVKLKDGEVIPCGLVVWSTGLAPRHFTSALAVKKNRQGQILTDGHLCMKSDTTGSVFALGDCADIDDYSLPCTAQVAERQGRYLADFLNKGCPPHMEPFRSFIMASLEVSISDEIRQLASEDAALLHVILSSVLRLEPERPQSKYDIPVPEFCHATLNAEHLDDREVFVIGDVHGCFDELCQLLEAARQKCQDPFVVFVGDMINKGPKSVDVLRLVQEMTRRNEASAVRGNHEECVLRELWAVRRKQGYILPERYQWVLELTEEDFQYLQGLPYTLSIPSKSALVVHAGLIPGLPLERQSLVNLTHMRNIIEEDFFHGDGFVGSSKLDQGEAWASLWPGPEHVYFGHDAVRGLQNWPHATGLDTGCLYGNSLSGVFIGHEQNPLSVKALKMYRKP</sequence>
<gene>
    <name evidence="7" type="ORF">C0Q70_06738</name>
</gene>
<dbReference type="InterPro" id="IPR029052">
    <property type="entry name" value="Metallo-depent_PP-like"/>
</dbReference>
<dbReference type="InterPro" id="IPR036188">
    <property type="entry name" value="FAD/NAD-bd_sf"/>
</dbReference>
<dbReference type="PANTHER" id="PTHR43706:SF13">
    <property type="entry name" value="NADH DEHYDROGENASE-RELATED"/>
    <property type="match status" value="1"/>
</dbReference>
<dbReference type="PANTHER" id="PTHR43706">
    <property type="entry name" value="NADH DEHYDROGENASE"/>
    <property type="match status" value="1"/>
</dbReference>
<proteinExistence type="inferred from homology"/>
<keyword evidence="2" id="KW-0285">Flavoprotein</keyword>
<dbReference type="GO" id="GO:0005739">
    <property type="term" value="C:mitochondrion"/>
    <property type="evidence" value="ECO:0007669"/>
    <property type="project" value="TreeGrafter"/>
</dbReference>
<dbReference type="InterPro" id="IPR004843">
    <property type="entry name" value="Calcineurin-like_PHP"/>
</dbReference>
<dbReference type="Proteomes" id="UP000245119">
    <property type="component" value="Linkage Group LG4"/>
</dbReference>
<organism evidence="7 8">
    <name type="scientific">Pomacea canaliculata</name>
    <name type="common">Golden apple snail</name>
    <dbReference type="NCBI Taxonomy" id="400727"/>
    <lineage>
        <taxon>Eukaryota</taxon>
        <taxon>Metazoa</taxon>
        <taxon>Spiralia</taxon>
        <taxon>Lophotrochozoa</taxon>
        <taxon>Mollusca</taxon>
        <taxon>Gastropoda</taxon>
        <taxon>Caenogastropoda</taxon>
        <taxon>Architaenioglossa</taxon>
        <taxon>Ampullarioidea</taxon>
        <taxon>Ampullariidae</taxon>
        <taxon>Pomacea</taxon>
    </lineage>
</organism>
<keyword evidence="3" id="KW-0274">FAD</keyword>
<dbReference type="SUPFAM" id="SSF56300">
    <property type="entry name" value="Metallo-dependent phosphatases"/>
    <property type="match status" value="1"/>
</dbReference>
<dbReference type="EMBL" id="PZQS01000004">
    <property type="protein sequence ID" value="PVD31326.1"/>
    <property type="molecule type" value="Genomic_DNA"/>
</dbReference>
<dbReference type="OrthoDB" id="10267127at2759"/>
<reference evidence="7 8" key="1">
    <citation type="submission" date="2018-04" db="EMBL/GenBank/DDBJ databases">
        <title>The genome of golden apple snail Pomacea canaliculata provides insight into stress tolerance and invasive adaptation.</title>
        <authorList>
            <person name="Liu C."/>
            <person name="Liu B."/>
            <person name="Ren Y."/>
            <person name="Zhang Y."/>
            <person name="Wang H."/>
            <person name="Li S."/>
            <person name="Jiang F."/>
            <person name="Yin L."/>
            <person name="Zhang G."/>
            <person name="Qian W."/>
            <person name="Fan W."/>
        </authorList>
    </citation>
    <scope>NUCLEOTIDE SEQUENCE [LARGE SCALE GENOMIC DNA]</scope>
    <source>
        <strain evidence="7">SZHN2017</strain>
        <tissue evidence="7">Muscle</tissue>
    </source>
</reference>
<dbReference type="CDD" id="cd00144">
    <property type="entry name" value="MPP_PPP_family"/>
    <property type="match status" value="1"/>
</dbReference>
<evidence type="ECO:0000256" key="1">
    <source>
        <dbReference type="ARBA" id="ARBA00005272"/>
    </source>
</evidence>
<dbReference type="SUPFAM" id="SSF51905">
    <property type="entry name" value="FAD/NAD(P)-binding domain"/>
    <property type="match status" value="2"/>
</dbReference>
<protein>
    <recommendedName>
        <fullName evidence="6">Serine/threonine specific protein phosphatases domain-containing protein</fullName>
    </recommendedName>
</protein>
<evidence type="ECO:0000313" key="7">
    <source>
        <dbReference type="EMBL" id="PVD31326.1"/>
    </source>
</evidence>
<comment type="caution">
    <text evidence="7">The sequence shown here is derived from an EMBL/GenBank/DDBJ whole genome shotgun (WGS) entry which is preliminary data.</text>
</comment>
<evidence type="ECO:0000256" key="3">
    <source>
        <dbReference type="ARBA" id="ARBA00022827"/>
    </source>
</evidence>
<evidence type="ECO:0000256" key="5">
    <source>
        <dbReference type="ARBA" id="ARBA00023027"/>
    </source>
</evidence>
<evidence type="ECO:0000313" key="8">
    <source>
        <dbReference type="Proteomes" id="UP000245119"/>
    </source>
</evidence>
<dbReference type="InterPro" id="IPR023753">
    <property type="entry name" value="FAD/NAD-binding_dom"/>
</dbReference>
<dbReference type="PROSITE" id="PS00125">
    <property type="entry name" value="SER_THR_PHOSPHATASE"/>
    <property type="match status" value="1"/>
</dbReference>
<feature type="domain" description="Serine/threonine specific protein phosphatases" evidence="6">
    <location>
        <begin position="532"/>
        <end position="537"/>
    </location>
</feature>